<keyword evidence="1" id="KW-1133">Transmembrane helix</keyword>
<feature type="chain" id="PRO_5039174409" evidence="2">
    <location>
        <begin position="17"/>
        <end position="140"/>
    </location>
</feature>
<evidence type="ECO:0000256" key="2">
    <source>
        <dbReference type="SAM" id="SignalP"/>
    </source>
</evidence>
<protein>
    <submittedName>
        <fullName evidence="3">Uncharacterized protein</fullName>
    </submittedName>
</protein>
<keyword evidence="1" id="KW-0812">Transmembrane</keyword>
<name>A0A9D3Z193_DREPO</name>
<evidence type="ECO:0000313" key="3">
    <source>
        <dbReference type="EMBL" id="KAH3708492.1"/>
    </source>
</evidence>
<organism evidence="3 4">
    <name type="scientific">Dreissena polymorpha</name>
    <name type="common">Zebra mussel</name>
    <name type="synonym">Mytilus polymorpha</name>
    <dbReference type="NCBI Taxonomy" id="45954"/>
    <lineage>
        <taxon>Eukaryota</taxon>
        <taxon>Metazoa</taxon>
        <taxon>Spiralia</taxon>
        <taxon>Lophotrochozoa</taxon>
        <taxon>Mollusca</taxon>
        <taxon>Bivalvia</taxon>
        <taxon>Autobranchia</taxon>
        <taxon>Heteroconchia</taxon>
        <taxon>Euheterodonta</taxon>
        <taxon>Imparidentia</taxon>
        <taxon>Neoheterodontei</taxon>
        <taxon>Myida</taxon>
        <taxon>Dreissenoidea</taxon>
        <taxon>Dreissenidae</taxon>
        <taxon>Dreissena</taxon>
    </lineage>
</organism>
<proteinExistence type="predicted"/>
<sequence>MLKSLLLSLSANSALSSFLQAAQDLDHLKSSVFTADLGVIITNKKDDNSLWSFLYDCWQYVLYVVILLVLFTVIRQGTVLDYVKADPLLLCKEREAVMINDPVASNPKSGLCFDLFWICAAFSCSCSNNSQSLLSKASQS</sequence>
<comment type="caution">
    <text evidence="3">The sequence shown here is derived from an EMBL/GenBank/DDBJ whole genome shotgun (WGS) entry which is preliminary data.</text>
</comment>
<feature type="transmembrane region" description="Helical" evidence="1">
    <location>
        <begin position="53"/>
        <end position="74"/>
    </location>
</feature>
<keyword evidence="4" id="KW-1185">Reference proteome</keyword>
<reference evidence="3" key="2">
    <citation type="submission" date="2020-11" db="EMBL/GenBank/DDBJ databases">
        <authorList>
            <person name="McCartney M.A."/>
            <person name="Auch B."/>
            <person name="Kono T."/>
            <person name="Mallez S."/>
            <person name="Becker A."/>
            <person name="Gohl D.M."/>
            <person name="Silverstein K.A.T."/>
            <person name="Koren S."/>
            <person name="Bechman K.B."/>
            <person name="Herman A."/>
            <person name="Abrahante J.E."/>
            <person name="Garbe J."/>
        </authorList>
    </citation>
    <scope>NUCLEOTIDE SEQUENCE</scope>
    <source>
        <strain evidence="3">Duluth1</strain>
        <tissue evidence="3">Whole animal</tissue>
    </source>
</reference>
<dbReference type="AlphaFoldDB" id="A0A9D3Z193"/>
<dbReference type="Proteomes" id="UP000828390">
    <property type="component" value="Unassembled WGS sequence"/>
</dbReference>
<dbReference type="EMBL" id="JAIWYP010000014">
    <property type="protein sequence ID" value="KAH3708492.1"/>
    <property type="molecule type" value="Genomic_DNA"/>
</dbReference>
<feature type="signal peptide" evidence="2">
    <location>
        <begin position="1"/>
        <end position="16"/>
    </location>
</feature>
<keyword evidence="2" id="KW-0732">Signal</keyword>
<accession>A0A9D3Z193</accession>
<keyword evidence="1" id="KW-0472">Membrane</keyword>
<evidence type="ECO:0000256" key="1">
    <source>
        <dbReference type="SAM" id="Phobius"/>
    </source>
</evidence>
<reference evidence="3" key="1">
    <citation type="journal article" date="2019" name="bioRxiv">
        <title>The Genome of the Zebra Mussel, Dreissena polymorpha: A Resource for Invasive Species Research.</title>
        <authorList>
            <person name="McCartney M.A."/>
            <person name="Auch B."/>
            <person name="Kono T."/>
            <person name="Mallez S."/>
            <person name="Zhang Y."/>
            <person name="Obille A."/>
            <person name="Becker A."/>
            <person name="Abrahante J.E."/>
            <person name="Garbe J."/>
            <person name="Badalamenti J.P."/>
            <person name="Herman A."/>
            <person name="Mangelson H."/>
            <person name="Liachko I."/>
            <person name="Sullivan S."/>
            <person name="Sone E.D."/>
            <person name="Koren S."/>
            <person name="Silverstein K.A.T."/>
            <person name="Beckman K.B."/>
            <person name="Gohl D.M."/>
        </authorList>
    </citation>
    <scope>NUCLEOTIDE SEQUENCE</scope>
    <source>
        <strain evidence="3">Duluth1</strain>
        <tissue evidence="3">Whole animal</tissue>
    </source>
</reference>
<gene>
    <name evidence="3" type="ORF">DPMN_067944</name>
</gene>
<evidence type="ECO:0000313" key="4">
    <source>
        <dbReference type="Proteomes" id="UP000828390"/>
    </source>
</evidence>